<keyword evidence="3" id="KW-0443">Lipid metabolism</keyword>
<dbReference type="InterPro" id="IPR025202">
    <property type="entry name" value="PLD-like_dom"/>
</dbReference>
<dbReference type="Pfam" id="PF13091">
    <property type="entry name" value="PLDc_2"/>
    <property type="match status" value="2"/>
</dbReference>
<feature type="transmembrane region" description="Helical" evidence="5">
    <location>
        <begin position="20"/>
        <end position="39"/>
    </location>
</feature>
<dbReference type="EMBL" id="CP025066">
    <property type="protein sequence ID" value="AUX08606.1"/>
    <property type="molecule type" value="Genomic_DNA"/>
</dbReference>
<evidence type="ECO:0000256" key="2">
    <source>
        <dbReference type="ARBA" id="ARBA00022963"/>
    </source>
</evidence>
<dbReference type="AlphaFoldDB" id="A0A343THN4"/>
<reference evidence="8" key="1">
    <citation type="submission" date="2017-11" db="EMBL/GenBank/DDBJ databases">
        <title>Phenotypic and genomic properties of facultatively anaerobic sulfur-reducing natronoarchaea from hypersaline soda lakes.</title>
        <authorList>
            <person name="Sorokin D.Y."/>
            <person name="Kublanov I.V."/>
            <person name="Roman P."/>
            <person name="Sinninghe Damste J.S."/>
            <person name="Golyshin P.N."/>
            <person name="Rojo D."/>
            <person name="Ciordia S."/>
            <person name="Mena M.D.C."/>
            <person name="Ferrer M."/>
            <person name="Messina E."/>
            <person name="Smedile F."/>
            <person name="La Spada G."/>
            <person name="La Cono V."/>
            <person name="Yakimov M.M."/>
        </authorList>
    </citation>
    <scope>NUCLEOTIDE SEQUENCE [LARGE SCALE GENOMIC DNA]</scope>
    <source>
        <strain evidence="8">AArc-Sl</strain>
    </source>
</reference>
<evidence type="ECO:0000313" key="8">
    <source>
        <dbReference type="Proteomes" id="UP000263012"/>
    </source>
</evidence>
<keyword evidence="8" id="KW-1185">Reference proteome</keyword>
<keyword evidence="1" id="KW-0378">Hydrolase</keyword>
<name>A0A343THN4_9EURY</name>
<dbReference type="OrthoDB" id="31343at2157"/>
<dbReference type="SMART" id="SM00155">
    <property type="entry name" value="PLDc"/>
    <property type="match status" value="1"/>
</dbReference>
<proteinExistence type="predicted"/>
<dbReference type="KEGG" id="hdf:AArcSl_0968"/>
<dbReference type="GO" id="GO:0016891">
    <property type="term" value="F:RNA endonuclease activity producing 5'-phosphomonoesters, hydrolytic mechanism"/>
    <property type="evidence" value="ECO:0007669"/>
    <property type="project" value="TreeGrafter"/>
</dbReference>
<dbReference type="SUPFAM" id="SSF56024">
    <property type="entry name" value="Phospholipase D/nuclease"/>
    <property type="match status" value="2"/>
</dbReference>
<protein>
    <submittedName>
        <fullName evidence="7">Phospholipase D</fullName>
    </submittedName>
</protein>
<keyword evidence="5" id="KW-0812">Transmembrane</keyword>
<gene>
    <name evidence="7" type="ORF">AArcSl_0968</name>
</gene>
<evidence type="ECO:0000256" key="1">
    <source>
        <dbReference type="ARBA" id="ARBA00022801"/>
    </source>
</evidence>
<feature type="domain" description="PLD phosphodiesterase" evidence="6">
    <location>
        <begin position="477"/>
        <end position="503"/>
    </location>
</feature>
<evidence type="ECO:0000313" key="7">
    <source>
        <dbReference type="EMBL" id="AUX08606.1"/>
    </source>
</evidence>
<evidence type="ECO:0000256" key="3">
    <source>
        <dbReference type="ARBA" id="ARBA00023098"/>
    </source>
</evidence>
<dbReference type="GeneID" id="37877313"/>
<sequence>MASGNVVPTQSTDIGPPPVVAVVVVWLLAAVLFGAVPTVSGTPAANETVENRTPDPTGDDARILEAYPNPHADGDPGEYVVLAVPTEGNWTLTDGTTTVEVPDLTGRFAVSTEPEVAAEHTNDPVYGLEGRLQLADAGETLTLSENGTAKDEISYGRAPAGARWLRGDGELVREPDADGGWRADGFDPREPKTFEDISGRAFVLPDAPDEPVAPIREADDRVYLAAYTLESWRLADALAAAADRGVTVRVLLEGSPVGGATETQAAVVRFLDRRGIDVRVLDGEYTRYTYHHAKYAVADDSVVALTENWKPSGTGGASNRGWGVRVDDRDVAAAVASVFEHDSGWRDAVPWAQYKSDATVREGTTTNGSYPDRFPAAEFDDASVRLLLAPDNAESELETMIDDADDRVAVVVPRTGGADYRLVEAAIGAAERGATVRLLLSGAWYDREENEALVEELRGLDVAGGDLDARIVEPRGRFDRIHAKGTVVDDTAVVGSLNWNDHAGSRNRELLIAVGNPAIAEFYWRVLAADWHGGSFRTPVGLLGGFTVVTLTGGEIARRRVRFF</sequence>
<evidence type="ECO:0000259" key="6">
    <source>
        <dbReference type="PROSITE" id="PS50035"/>
    </source>
</evidence>
<dbReference type="PANTHER" id="PTHR43856">
    <property type="entry name" value="CARDIOLIPIN HYDROLASE"/>
    <property type="match status" value="1"/>
</dbReference>
<feature type="compositionally biased region" description="Basic and acidic residues" evidence="4">
    <location>
        <begin position="49"/>
        <end position="62"/>
    </location>
</feature>
<dbReference type="PANTHER" id="PTHR43856:SF1">
    <property type="entry name" value="MITOCHONDRIAL CARDIOLIPIN HYDROLASE"/>
    <property type="match status" value="1"/>
</dbReference>
<dbReference type="Proteomes" id="UP000263012">
    <property type="component" value="Chromosome"/>
</dbReference>
<dbReference type="InterPro" id="IPR001736">
    <property type="entry name" value="PLipase_D/transphosphatidylase"/>
</dbReference>
<dbReference type="CDD" id="cd09128">
    <property type="entry name" value="PLDc_unchar1_2"/>
    <property type="match status" value="1"/>
</dbReference>
<organism evidence="7 8">
    <name type="scientific">Halalkaliarchaeum desulfuricum</name>
    <dbReference type="NCBI Taxonomy" id="2055893"/>
    <lineage>
        <taxon>Archaea</taxon>
        <taxon>Methanobacteriati</taxon>
        <taxon>Methanobacteriota</taxon>
        <taxon>Stenosarchaea group</taxon>
        <taxon>Halobacteria</taxon>
        <taxon>Halobacteriales</taxon>
        <taxon>Haloferacaceae</taxon>
        <taxon>Halalkaliarchaeum</taxon>
    </lineage>
</organism>
<dbReference type="GO" id="GO:0016042">
    <property type="term" value="P:lipid catabolic process"/>
    <property type="evidence" value="ECO:0007669"/>
    <property type="project" value="UniProtKB-KW"/>
</dbReference>
<accession>A0A343THN4</accession>
<dbReference type="PROSITE" id="PS50035">
    <property type="entry name" value="PLD"/>
    <property type="match status" value="1"/>
</dbReference>
<evidence type="ECO:0000256" key="4">
    <source>
        <dbReference type="SAM" id="MobiDB-lite"/>
    </source>
</evidence>
<feature type="region of interest" description="Disordered" evidence="4">
    <location>
        <begin position="40"/>
        <end position="62"/>
    </location>
</feature>
<dbReference type="Gene3D" id="3.30.870.10">
    <property type="entry name" value="Endonuclease Chain A"/>
    <property type="match status" value="2"/>
</dbReference>
<dbReference type="InterPro" id="IPR051406">
    <property type="entry name" value="PLD_domain"/>
</dbReference>
<keyword evidence="5" id="KW-0472">Membrane</keyword>
<evidence type="ECO:0000256" key="5">
    <source>
        <dbReference type="SAM" id="Phobius"/>
    </source>
</evidence>
<dbReference type="RefSeq" id="WP_119815817.1">
    <property type="nucleotide sequence ID" value="NZ_CP025066.1"/>
</dbReference>
<keyword evidence="2" id="KW-0442">Lipid degradation</keyword>
<keyword evidence="5" id="KW-1133">Transmembrane helix</keyword>